<keyword evidence="2" id="KW-0238">DNA-binding</keyword>
<evidence type="ECO:0000256" key="4">
    <source>
        <dbReference type="SAM" id="MobiDB-lite"/>
    </source>
</evidence>
<dbReference type="SMART" id="SM00895">
    <property type="entry name" value="FCD"/>
    <property type="match status" value="1"/>
</dbReference>
<evidence type="ECO:0000313" key="7">
    <source>
        <dbReference type="Proteomes" id="UP000326202"/>
    </source>
</evidence>
<feature type="region of interest" description="Disordered" evidence="4">
    <location>
        <begin position="252"/>
        <end position="289"/>
    </location>
</feature>
<dbReference type="AlphaFoldDB" id="A0A5J6ME73"/>
<dbReference type="EMBL" id="CP042906">
    <property type="protein sequence ID" value="QEX15753.1"/>
    <property type="molecule type" value="Genomic_DNA"/>
</dbReference>
<dbReference type="Proteomes" id="UP000326202">
    <property type="component" value="Chromosome"/>
</dbReference>
<proteinExistence type="predicted"/>
<dbReference type="Pfam" id="PF07729">
    <property type="entry name" value="FCD"/>
    <property type="match status" value="1"/>
</dbReference>
<keyword evidence="3" id="KW-0804">Transcription</keyword>
<dbReference type="SUPFAM" id="SSF48008">
    <property type="entry name" value="GntR ligand-binding domain-like"/>
    <property type="match status" value="1"/>
</dbReference>
<dbReference type="Pfam" id="PF00392">
    <property type="entry name" value="GntR"/>
    <property type="match status" value="1"/>
</dbReference>
<dbReference type="InterPro" id="IPR036390">
    <property type="entry name" value="WH_DNA-bd_sf"/>
</dbReference>
<evidence type="ECO:0000256" key="3">
    <source>
        <dbReference type="ARBA" id="ARBA00023163"/>
    </source>
</evidence>
<reference evidence="6 7" key="1">
    <citation type="submission" date="2019-08" db="EMBL/GenBank/DDBJ databases">
        <title>Hyperibacter terrae gen. nov., sp. nov. and Hyperibacter viscosus sp. nov., two new members in the family Rhodospirillaceae isolated from the rhizosphere of Hypericum perforatum.</title>
        <authorList>
            <person name="Noviana Z."/>
        </authorList>
    </citation>
    <scope>NUCLEOTIDE SEQUENCE [LARGE SCALE GENOMIC DNA]</scope>
    <source>
        <strain evidence="6 7">R5913</strain>
    </source>
</reference>
<dbReference type="PANTHER" id="PTHR43537">
    <property type="entry name" value="TRANSCRIPTIONAL REGULATOR, GNTR FAMILY"/>
    <property type="match status" value="1"/>
</dbReference>
<dbReference type="InterPro" id="IPR000524">
    <property type="entry name" value="Tscrpt_reg_HTH_GntR"/>
</dbReference>
<evidence type="ECO:0000256" key="2">
    <source>
        <dbReference type="ARBA" id="ARBA00023125"/>
    </source>
</evidence>
<dbReference type="InterPro" id="IPR008920">
    <property type="entry name" value="TF_FadR/GntR_C"/>
</dbReference>
<dbReference type="PROSITE" id="PS50949">
    <property type="entry name" value="HTH_GNTR"/>
    <property type="match status" value="1"/>
</dbReference>
<name>A0A5J6ME73_9PROT</name>
<dbReference type="Gene3D" id="1.10.10.10">
    <property type="entry name" value="Winged helix-like DNA-binding domain superfamily/Winged helix DNA-binding domain"/>
    <property type="match status" value="1"/>
</dbReference>
<dbReference type="Gene3D" id="1.20.120.530">
    <property type="entry name" value="GntR ligand-binding domain-like"/>
    <property type="match status" value="1"/>
</dbReference>
<dbReference type="PANTHER" id="PTHR43537:SF53">
    <property type="entry name" value="HTH-TYPE TRANSCRIPTIONAL REPRESSOR NANR"/>
    <property type="match status" value="1"/>
</dbReference>
<dbReference type="InterPro" id="IPR036388">
    <property type="entry name" value="WH-like_DNA-bd_sf"/>
</dbReference>
<accession>A0A5J6ME73</accession>
<sequence>MSTMPLGRRKRADEIAEHIERAISTGEFKEGAQMPSEKELAERFGVGRPSVRQALFTLQQQGLVEITSGTRARVTAPSGKFLTGQLASLIARMTSTGQGQEHMEQTRLLFEAGVAWQAARVATDEDIRRLKAALDANAAAIGNTGLFVRTDVAFHAELTVITRNPVFSGVHDALVGWLVDQRTTTIHMPDADRFSVRDHTAIYEAVAARDPMRAFHEMTSHLRLISEFYRESKRLSDEILRQVARDVAGRIDRERESMWASGPRAANEPGKPPEAVTGKSKAGRRSKDA</sequence>
<gene>
    <name evidence="6" type="ORF">FRZ44_10400</name>
</gene>
<dbReference type="InterPro" id="IPR011711">
    <property type="entry name" value="GntR_C"/>
</dbReference>
<dbReference type="CDD" id="cd07377">
    <property type="entry name" value="WHTH_GntR"/>
    <property type="match status" value="1"/>
</dbReference>
<dbReference type="PRINTS" id="PR00035">
    <property type="entry name" value="HTHGNTR"/>
</dbReference>
<dbReference type="SUPFAM" id="SSF46785">
    <property type="entry name" value="Winged helix' DNA-binding domain"/>
    <property type="match status" value="1"/>
</dbReference>
<dbReference type="RefSeq" id="WP_191908426.1">
    <property type="nucleotide sequence ID" value="NZ_CP042906.1"/>
</dbReference>
<dbReference type="SMART" id="SM00345">
    <property type="entry name" value="HTH_GNTR"/>
    <property type="match status" value="1"/>
</dbReference>
<dbReference type="KEGG" id="htq:FRZ44_10400"/>
<keyword evidence="7" id="KW-1185">Reference proteome</keyword>
<evidence type="ECO:0000259" key="5">
    <source>
        <dbReference type="PROSITE" id="PS50949"/>
    </source>
</evidence>
<feature type="domain" description="HTH gntR-type" evidence="5">
    <location>
        <begin position="9"/>
        <end position="77"/>
    </location>
</feature>
<keyword evidence="1" id="KW-0805">Transcription regulation</keyword>
<evidence type="ECO:0000313" key="6">
    <source>
        <dbReference type="EMBL" id="QEX15753.1"/>
    </source>
</evidence>
<evidence type="ECO:0000256" key="1">
    <source>
        <dbReference type="ARBA" id="ARBA00023015"/>
    </source>
</evidence>
<dbReference type="GO" id="GO:0003677">
    <property type="term" value="F:DNA binding"/>
    <property type="evidence" value="ECO:0007669"/>
    <property type="project" value="UniProtKB-KW"/>
</dbReference>
<dbReference type="GO" id="GO:0003700">
    <property type="term" value="F:DNA-binding transcription factor activity"/>
    <property type="evidence" value="ECO:0007669"/>
    <property type="project" value="InterPro"/>
</dbReference>
<organism evidence="6 7">
    <name type="scientific">Hypericibacter terrae</name>
    <dbReference type="NCBI Taxonomy" id="2602015"/>
    <lineage>
        <taxon>Bacteria</taxon>
        <taxon>Pseudomonadati</taxon>
        <taxon>Pseudomonadota</taxon>
        <taxon>Alphaproteobacteria</taxon>
        <taxon>Rhodospirillales</taxon>
        <taxon>Dongiaceae</taxon>
        <taxon>Hypericibacter</taxon>
    </lineage>
</organism>
<protein>
    <submittedName>
        <fullName evidence="6">GntR family transcriptional regulator</fullName>
    </submittedName>
</protein>